<reference evidence="2 3" key="1">
    <citation type="submission" date="2016-05" db="EMBL/GenBank/DDBJ databases">
        <title>Genome sequencing reveals origins of a unique bacterial endosymbiosis in the earliest lineages of terrestrial Fungi.</title>
        <authorList>
            <consortium name="DOE Joint Genome Institute"/>
            <person name="Uehling J."/>
            <person name="Gryganskyi A."/>
            <person name="Hameed K."/>
            <person name="Tschaplinski T."/>
            <person name="Misztal P."/>
            <person name="Wu S."/>
            <person name="Desiro A."/>
            <person name="Vande Pol N."/>
            <person name="Du Z.-Y."/>
            <person name="Zienkiewicz A."/>
            <person name="Zienkiewicz K."/>
            <person name="Morin E."/>
            <person name="Tisserant E."/>
            <person name="Splivallo R."/>
            <person name="Hainaut M."/>
            <person name="Henrissat B."/>
            <person name="Ohm R."/>
            <person name="Kuo A."/>
            <person name="Yan J."/>
            <person name="Lipzen A."/>
            <person name="Nolan M."/>
            <person name="Labutti K."/>
            <person name="Barry K."/>
            <person name="Goldstein A."/>
            <person name="Labbe J."/>
            <person name="Schadt C."/>
            <person name="Tuskan G."/>
            <person name="Grigoriev I."/>
            <person name="Martin F."/>
            <person name="Vilgalys R."/>
            <person name="Bonito G."/>
        </authorList>
    </citation>
    <scope>NUCLEOTIDE SEQUENCE [LARGE SCALE GENOMIC DNA]</scope>
    <source>
        <strain evidence="2 3">AG-77</strain>
    </source>
</reference>
<evidence type="ECO:0008006" key="4">
    <source>
        <dbReference type="Google" id="ProtNLM"/>
    </source>
</evidence>
<dbReference type="STRING" id="1314771.A0A197JCJ3"/>
<evidence type="ECO:0000313" key="3">
    <source>
        <dbReference type="Proteomes" id="UP000078512"/>
    </source>
</evidence>
<gene>
    <name evidence="2" type="ORF">K457DRAFT_26278</name>
</gene>
<feature type="compositionally biased region" description="Basic residues" evidence="1">
    <location>
        <begin position="225"/>
        <end position="237"/>
    </location>
</feature>
<feature type="region of interest" description="Disordered" evidence="1">
    <location>
        <begin position="160"/>
        <end position="237"/>
    </location>
</feature>
<protein>
    <recommendedName>
        <fullName evidence="4">Tc1-like transposase DDE domain-containing protein</fullName>
    </recommendedName>
</protein>
<feature type="compositionally biased region" description="Acidic residues" evidence="1">
    <location>
        <begin position="166"/>
        <end position="186"/>
    </location>
</feature>
<accession>A0A197JCJ3</accession>
<proteinExistence type="predicted"/>
<dbReference type="OrthoDB" id="2142724at2759"/>
<dbReference type="Proteomes" id="UP000078512">
    <property type="component" value="Unassembled WGS sequence"/>
</dbReference>
<dbReference type="EMBL" id="KV442197">
    <property type="protein sequence ID" value="OAQ22221.1"/>
    <property type="molecule type" value="Genomic_DNA"/>
</dbReference>
<sequence>MLLLVALDSTGLIASEVKIRAYNGVYFARFLMNKLFPKLPGPRTIIRDNCRIYKTPSVKKAFTLLQPSFLPLIPLTLSPAVAIAEWAFSCIKGHAKKKSAQRYNLAGCIQKSLQRSVTATKTRGWLKEVGCNFQLARANMPLGRFMNAKQALCLMERGSDPYPEVERDDMEGEDQVEEEKEIGELDEVWKEKEPFYESSSHSSDSSEDEANEEENGTRQCSHSLTRLKKNKRMKITR</sequence>
<dbReference type="AlphaFoldDB" id="A0A197JCJ3"/>
<evidence type="ECO:0000313" key="2">
    <source>
        <dbReference type="EMBL" id="OAQ22221.1"/>
    </source>
</evidence>
<keyword evidence="3" id="KW-1185">Reference proteome</keyword>
<organism evidence="2 3">
    <name type="scientific">Linnemannia elongata AG-77</name>
    <dbReference type="NCBI Taxonomy" id="1314771"/>
    <lineage>
        <taxon>Eukaryota</taxon>
        <taxon>Fungi</taxon>
        <taxon>Fungi incertae sedis</taxon>
        <taxon>Mucoromycota</taxon>
        <taxon>Mortierellomycotina</taxon>
        <taxon>Mortierellomycetes</taxon>
        <taxon>Mortierellales</taxon>
        <taxon>Mortierellaceae</taxon>
        <taxon>Linnemannia</taxon>
    </lineage>
</organism>
<evidence type="ECO:0000256" key="1">
    <source>
        <dbReference type="SAM" id="MobiDB-lite"/>
    </source>
</evidence>
<name>A0A197JCJ3_9FUNG</name>
<feature type="compositionally biased region" description="Acidic residues" evidence="1">
    <location>
        <begin position="205"/>
        <end position="214"/>
    </location>
</feature>